<gene>
    <name evidence="1" type="ORF">LCGC14_0768630</name>
</gene>
<sequence length="238" mass="26359">MCSTVSVITLRATPAKNIVHTLPEGARICKSCARALGPGAELPRVKKPTLDPQTVDWLREVNTHLARFHLVVAEPVRRKLAKRLSALGPLTSPDAVDAYNQIRVLLLTPRRHRRDKGHAGGMKIVGLSKALDALPPDAKSLHHVAESMRLWRHITGRSVDQSERFRADTVITSMLQVPSPEAYIRHLHTSGFSSLAGMFHPNTLERRRKDASLRGVFAGSEDYMQHTAAQLDAQVVKD</sequence>
<accession>A0A0F9PZ39</accession>
<dbReference type="AlphaFoldDB" id="A0A0F9PZ39"/>
<organism evidence="1">
    <name type="scientific">marine sediment metagenome</name>
    <dbReference type="NCBI Taxonomy" id="412755"/>
    <lineage>
        <taxon>unclassified sequences</taxon>
        <taxon>metagenomes</taxon>
        <taxon>ecological metagenomes</taxon>
    </lineage>
</organism>
<protein>
    <submittedName>
        <fullName evidence="1">Uncharacterized protein</fullName>
    </submittedName>
</protein>
<name>A0A0F9PZ39_9ZZZZ</name>
<evidence type="ECO:0000313" key="1">
    <source>
        <dbReference type="EMBL" id="KKN36940.1"/>
    </source>
</evidence>
<dbReference type="EMBL" id="LAZR01001932">
    <property type="protein sequence ID" value="KKN36940.1"/>
    <property type="molecule type" value="Genomic_DNA"/>
</dbReference>
<reference evidence="1" key="1">
    <citation type="journal article" date="2015" name="Nature">
        <title>Complex archaea that bridge the gap between prokaryotes and eukaryotes.</title>
        <authorList>
            <person name="Spang A."/>
            <person name="Saw J.H."/>
            <person name="Jorgensen S.L."/>
            <person name="Zaremba-Niedzwiedzka K."/>
            <person name="Martijn J."/>
            <person name="Lind A.E."/>
            <person name="van Eijk R."/>
            <person name="Schleper C."/>
            <person name="Guy L."/>
            <person name="Ettema T.J."/>
        </authorList>
    </citation>
    <scope>NUCLEOTIDE SEQUENCE</scope>
</reference>
<comment type="caution">
    <text evidence="1">The sequence shown here is derived from an EMBL/GenBank/DDBJ whole genome shotgun (WGS) entry which is preliminary data.</text>
</comment>
<proteinExistence type="predicted"/>